<feature type="domain" description="GW" evidence="3">
    <location>
        <begin position="535"/>
        <end position="621"/>
    </location>
</feature>
<dbReference type="SUPFAM" id="SSF82057">
    <property type="entry name" value="Prokaryotic SH3-related domain"/>
    <property type="match status" value="5"/>
</dbReference>
<evidence type="ECO:0000259" key="3">
    <source>
        <dbReference type="PROSITE" id="PS51780"/>
    </source>
</evidence>
<dbReference type="Gene3D" id="3.90.1720.10">
    <property type="entry name" value="endopeptidase domain like (from Nostoc punctiforme)"/>
    <property type="match status" value="1"/>
</dbReference>
<protein>
    <submittedName>
        <fullName evidence="4">SH3-like domain-containing protein</fullName>
    </submittedName>
</protein>
<dbReference type="Proteomes" id="UP000664857">
    <property type="component" value="Unassembled WGS sequence"/>
</dbReference>
<name>A0ABS3HVG2_9ENTE</name>
<proteinExistence type="predicted"/>
<keyword evidence="1" id="KW-0732">Signal</keyword>
<sequence length="778" mass="88816">MVLATAESVVDNRQSTLESKDELSITTSSEMPEFTEAIESSSSEVEEVERTILSTSSSEEESLEERIERILKEATTPEEYQEVLEYIKQTTDYNQVEKNDIDSYSFKSSVNRASQAKGVAEFLGISKQQLLNELQAHEYDNFYLGTPFRGLWTPSVQCMSPNGAPNRYGPGFNCTGFVATAFQRAGGDLRRITNVANAWGDVCNAYNWRDALRPNTEHYAFNSVNELLASGKAEKGDVIYFEPDYTAPNFDCHIGFFWGSRSNENLMWHSYDRNIKSNIKSATPFTKIYLFKLGNDKNAVIHDKKMNHKRFIEKTSASVYSRPYQSGDKSIDTTKGLYHQEVLVTREVRNGHGTWQEITYKNNNRTKKGWIQSGEMSDVINKASYKKRLAIRSNKADLYKDPYIPGVKTVSVLQNKKTLPVSISQKATTGYGEWYKVSFIDGKAERNGWMKSTDFAAIVNQQKIEKEVTVNKDYGAIYNAPYTGSVDDKQVDLTTELVNKEIPVLEEAYTGYGHWYRIDTTIDNVVYQGWIKETDVEDYIGYENVTGRMLINKNYGSVYDSPYVEGKTKQVDNLNGMLNEIVTISAKANTNKGTWYQVKYTKNKKTSKGWIKSLDLVDIVEQQNISKKMTINKNHGSIYDKPYTSPDVTQEIGKTDGLKDFEITVIEEAKTGYGQWYRTEFELEDRLVNGWIKQTDLEEYFNYQILDTQKTINKNYGSVYDSPYVAGHTKQIEKLNGLENEVVEVSAVAETDYGVWFESTYKSKDKSFKGWIKSKDLK</sequence>
<organism evidence="4 5">
    <name type="scientific">Candidatus Vagococcus giribetii</name>
    <dbReference type="NCBI Taxonomy" id="2230876"/>
    <lineage>
        <taxon>Bacteria</taxon>
        <taxon>Bacillati</taxon>
        <taxon>Bacillota</taxon>
        <taxon>Bacilli</taxon>
        <taxon>Lactobacillales</taxon>
        <taxon>Enterococcaceae</taxon>
        <taxon>Vagococcus</taxon>
    </lineage>
</organism>
<comment type="caution">
    <text evidence="4">The sequence shown here is derived from an EMBL/GenBank/DDBJ whole genome shotgun (WGS) entry which is preliminary data.</text>
</comment>
<dbReference type="EMBL" id="JAFLVX010000024">
    <property type="protein sequence ID" value="MBO0477350.1"/>
    <property type="molecule type" value="Genomic_DNA"/>
</dbReference>
<feature type="region of interest" description="Disordered" evidence="2">
    <location>
        <begin position="1"/>
        <end position="30"/>
    </location>
</feature>
<dbReference type="InterPro" id="IPR038200">
    <property type="entry name" value="GW_dom_sf"/>
</dbReference>
<evidence type="ECO:0000313" key="5">
    <source>
        <dbReference type="Proteomes" id="UP000664857"/>
    </source>
</evidence>
<dbReference type="InterPro" id="IPR025987">
    <property type="entry name" value="GW_dom"/>
</dbReference>
<evidence type="ECO:0000313" key="4">
    <source>
        <dbReference type="EMBL" id="MBO0477350.1"/>
    </source>
</evidence>
<gene>
    <name evidence="4" type="ORF">DOK76_09715</name>
</gene>
<dbReference type="RefSeq" id="WP_206967228.1">
    <property type="nucleotide sequence ID" value="NZ_JAFLVX010000024.1"/>
</dbReference>
<dbReference type="PROSITE" id="PS51780">
    <property type="entry name" value="GW"/>
    <property type="match status" value="1"/>
</dbReference>
<dbReference type="Gene3D" id="2.30.30.170">
    <property type="match status" value="6"/>
</dbReference>
<evidence type="ECO:0000256" key="2">
    <source>
        <dbReference type="SAM" id="MobiDB-lite"/>
    </source>
</evidence>
<dbReference type="Pfam" id="PF13457">
    <property type="entry name" value="GW"/>
    <property type="match status" value="6"/>
</dbReference>
<accession>A0ABS3HVG2</accession>
<keyword evidence="5" id="KW-1185">Reference proteome</keyword>
<evidence type="ECO:0000256" key="1">
    <source>
        <dbReference type="ARBA" id="ARBA00022729"/>
    </source>
</evidence>
<reference evidence="4 5" key="1">
    <citation type="submission" date="2021-03" db="EMBL/GenBank/DDBJ databases">
        <title>Enterococcal diversity collection.</title>
        <authorList>
            <person name="Gilmore M.S."/>
            <person name="Schwartzman J."/>
            <person name="Van Tyne D."/>
            <person name="Martin M."/>
            <person name="Earl A.M."/>
            <person name="Manson A.L."/>
            <person name="Straub T."/>
            <person name="Salamzade R."/>
            <person name="Saavedra J."/>
            <person name="Lebreton F."/>
            <person name="Prichula J."/>
            <person name="Schaufler K."/>
            <person name="Gaca A."/>
            <person name="Sgardioli B."/>
            <person name="Wagenaar J."/>
            <person name="Strong T."/>
        </authorList>
    </citation>
    <scope>NUCLEOTIDE SEQUENCE [LARGE SCALE GENOMIC DNA]</scope>
    <source>
        <strain evidence="4 5">DIV0080</strain>
    </source>
</reference>